<evidence type="ECO:0000256" key="11">
    <source>
        <dbReference type="ARBA" id="ARBA00049893"/>
    </source>
</evidence>
<dbReference type="OrthoDB" id="4279at2"/>
<comment type="catalytic activity">
    <reaction evidence="10">
        <text>adenosine + phosphate = alpha-D-ribose 1-phosphate + adenine</text>
        <dbReference type="Rhea" id="RHEA:27642"/>
        <dbReference type="ChEBI" id="CHEBI:16335"/>
        <dbReference type="ChEBI" id="CHEBI:16708"/>
        <dbReference type="ChEBI" id="CHEBI:43474"/>
        <dbReference type="ChEBI" id="CHEBI:57720"/>
        <dbReference type="EC" id="2.4.2.1"/>
    </reaction>
    <physiologicalReaction direction="left-to-right" evidence="10">
        <dbReference type="Rhea" id="RHEA:27643"/>
    </physiologicalReaction>
</comment>
<dbReference type="Pfam" id="PF02578">
    <property type="entry name" value="Cu-oxidase_4"/>
    <property type="match status" value="1"/>
</dbReference>
<name>A0A1T4JSA0_9LACT</name>
<organism evidence="13 14">
    <name type="scientific">Globicatella sulfidifaciens DSM 15739</name>
    <dbReference type="NCBI Taxonomy" id="1121925"/>
    <lineage>
        <taxon>Bacteria</taxon>
        <taxon>Bacillati</taxon>
        <taxon>Bacillota</taxon>
        <taxon>Bacilli</taxon>
        <taxon>Lactobacillales</taxon>
        <taxon>Aerococcaceae</taxon>
        <taxon>Globicatella</taxon>
    </lineage>
</organism>
<evidence type="ECO:0000256" key="12">
    <source>
        <dbReference type="RuleBase" id="RU361274"/>
    </source>
</evidence>
<dbReference type="InterPro" id="IPR011324">
    <property type="entry name" value="Cytotoxic_necrot_fac-like_cat"/>
</dbReference>
<evidence type="ECO:0000256" key="9">
    <source>
        <dbReference type="ARBA" id="ARBA00047989"/>
    </source>
</evidence>
<dbReference type="InterPro" id="IPR003730">
    <property type="entry name" value="Cu_polyphenol_OxRdtase"/>
</dbReference>
<comment type="cofactor">
    <cofactor evidence="2">
        <name>Zn(2+)</name>
        <dbReference type="ChEBI" id="CHEBI:29105"/>
    </cofactor>
</comment>
<dbReference type="GO" id="GO:0017061">
    <property type="term" value="F:S-methyl-5-thioadenosine phosphorylase activity"/>
    <property type="evidence" value="ECO:0007669"/>
    <property type="project" value="UniProtKB-EC"/>
</dbReference>
<dbReference type="GO" id="GO:0005507">
    <property type="term" value="F:copper ion binding"/>
    <property type="evidence" value="ECO:0007669"/>
    <property type="project" value="TreeGrafter"/>
</dbReference>
<protein>
    <recommendedName>
        <fullName evidence="12">Purine nucleoside phosphorylase</fullName>
    </recommendedName>
</protein>
<dbReference type="InterPro" id="IPR038371">
    <property type="entry name" value="Cu_polyphenol_OxRdtase_sf"/>
</dbReference>
<evidence type="ECO:0000256" key="1">
    <source>
        <dbReference type="ARBA" id="ARBA00000553"/>
    </source>
</evidence>
<gene>
    <name evidence="13" type="ORF">SAMN02746011_00342</name>
</gene>
<dbReference type="PANTHER" id="PTHR30616:SF2">
    <property type="entry name" value="PURINE NUCLEOSIDE PHOSPHORYLASE LACC1"/>
    <property type="match status" value="1"/>
</dbReference>
<dbReference type="Gene3D" id="3.60.140.10">
    <property type="entry name" value="CNF1/YfiH-like putative cysteine hydrolases"/>
    <property type="match status" value="1"/>
</dbReference>
<keyword evidence="8" id="KW-0862">Zinc</keyword>
<evidence type="ECO:0000256" key="6">
    <source>
        <dbReference type="ARBA" id="ARBA00022723"/>
    </source>
</evidence>
<dbReference type="Proteomes" id="UP000189941">
    <property type="component" value="Unassembled WGS sequence"/>
</dbReference>
<dbReference type="PANTHER" id="PTHR30616">
    <property type="entry name" value="UNCHARACTERIZED PROTEIN YFIH"/>
    <property type="match status" value="1"/>
</dbReference>
<evidence type="ECO:0000256" key="7">
    <source>
        <dbReference type="ARBA" id="ARBA00022801"/>
    </source>
</evidence>
<keyword evidence="7" id="KW-0378">Hydrolase</keyword>
<keyword evidence="14" id="KW-1185">Reference proteome</keyword>
<comment type="catalytic activity">
    <reaction evidence="9">
        <text>adenosine + H2O + H(+) = inosine + NH4(+)</text>
        <dbReference type="Rhea" id="RHEA:24408"/>
        <dbReference type="ChEBI" id="CHEBI:15377"/>
        <dbReference type="ChEBI" id="CHEBI:15378"/>
        <dbReference type="ChEBI" id="CHEBI:16335"/>
        <dbReference type="ChEBI" id="CHEBI:17596"/>
        <dbReference type="ChEBI" id="CHEBI:28938"/>
        <dbReference type="EC" id="3.5.4.4"/>
    </reaction>
    <physiologicalReaction direction="left-to-right" evidence="9">
        <dbReference type="Rhea" id="RHEA:24409"/>
    </physiologicalReaction>
</comment>
<evidence type="ECO:0000256" key="4">
    <source>
        <dbReference type="ARBA" id="ARBA00007353"/>
    </source>
</evidence>
<comment type="function">
    <text evidence="3">Purine nucleoside enzyme that catalyzes the phosphorolysis of adenosine and inosine nucleosides, yielding D-ribose 1-phosphate and the respective free bases, adenine and hypoxanthine. Also catalyzes the phosphorolysis of S-methyl-5'-thioadenosine into adenine and S-methyl-5-thio-alpha-D-ribose 1-phosphate. Also has adenosine deaminase activity.</text>
</comment>
<evidence type="ECO:0000256" key="3">
    <source>
        <dbReference type="ARBA" id="ARBA00003215"/>
    </source>
</evidence>
<proteinExistence type="inferred from homology"/>
<evidence type="ECO:0000313" key="14">
    <source>
        <dbReference type="Proteomes" id="UP000189941"/>
    </source>
</evidence>
<keyword evidence="6" id="KW-0479">Metal-binding</keyword>
<evidence type="ECO:0000313" key="13">
    <source>
        <dbReference type="EMBL" id="SJZ32984.1"/>
    </source>
</evidence>
<dbReference type="RefSeq" id="WP_066124859.1">
    <property type="nucleotide sequence ID" value="NZ_FUWO01000002.1"/>
</dbReference>
<dbReference type="EMBL" id="FUWO01000002">
    <property type="protein sequence ID" value="SJZ32984.1"/>
    <property type="molecule type" value="Genomic_DNA"/>
</dbReference>
<reference evidence="14" key="1">
    <citation type="submission" date="2017-02" db="EMBL/GenBank/DDBJ databases">
        <authorList>
            <person name="Varghese N."/>
            <person name="Submissions S."/>
        </authorList>
    </citation>
    <scope>NUCLEOTIDE SEQUENCE [LARGE SCALE GENOMIC DNA]</scope>
    <source>
        <strain evidence="14">DSM 15739</strain>
    </source>
</reference>
<evidence type="ECO:0000256" key="8">
    <source>
        <dbReference type="ARBA" id="ARBA00022833"/>
    </source>
</evidence>
<comment type="catalytic activity">
    <reaction evidence="1">
        <text>inosine + phosphate = alpha-D-ribose 1-phosphate + hypoxanthine</text>
        <dbReference type="Rhea" id="RHEA:27646"/>
        <dbReference type="ChEBI" id="CHEBI:17368"/>
        <dbReference type="ChEBI" id="CHEBI:17596"/>
        <dbReference type="ChEBI" id="CHEBI:43474"/>
        <dbReference type="ChEBI" id="CHEBI:57720"/>
        <dbReference type="EC" id="2.4.2.1"/>
    </reaction>
    <physiologicalReaction direction="left-to-right" evidence="1">
        <dbReference type="Rhea" id="RHEA:27647"/>
    </physiologicalReaction>
</comment>
<keyword evidence="5" id="KW-0808">Transferase</keyword>
<dbReference type="NCBIfam" id="TIGR00726">
    <property type="entry name" value="peptidoglycan editing factor PgeF"/>
    <property type="match status" value="1"/>
</dbReference>
<sequence>MIIKQPSKKLNNYQIIHAIGGSELNFKQSVGEEVYRQSLNKILNALNIEPKQVHHGNQVHGANVEIVNADKGEHPLFAGYPLSPETDGFITAEAGVALLVRMADCTPIVIYDPISKVIAALHSGWRGTVQKISQQAIVKMVNHFGTDVSDLIAYVGPSIDQEHYEVGSEVYEAFEAIGNRDRYFKAKGDKYILDMIQANIEVLKLAGVKIENIDFSTESTFVSERLHSARKEGKDYQLNALLVMLPS</sequence>
<evidence type="ECO:0000256" key="10">
    <source>
        <dbReference type="ARBA" id="ARBA00048968"/>
    </source>
</evidence>
<dbReference type="STRING" id="1121925.SAMN02746011_00342"/>
<evidence type="ECO:0000256" key="2">
    <source>
        <dbReference type="ARBA" id="ARBA00001947"/>
    </source>
</evidence>
<dbReference type="CDD" id="cd16833">
    <property type="entry name" value="YfiH"/>
    <property type="match status" value="1"/>
</dbReference>
<accession>A0A1T4JSA0</accession>
<dbReference type="GO" id="GO:0016787">
    <property type="term" value="F:hydrolase activity"/>
    <property type="evidence" value="ECO:0007669"/>
    <property type="project" value="UniProtKB-KW"/>
</dbReference>
<comment type="catalytic activity">
    <reaction evidence="11">
        <text>S-methyl-5'-thioadenosine + phosphate = 5-(methylsulfanyl)-alpha-D-ribose 1-phosphate + adenine</text>
        <dbReference type="Rhea" id="RHEA:11852"/>
        <dbReference type="ChEBI" id="CHEBI:16708"/>
        <dbReference type="ChEBI" id="CHEBI:17509"/>
        <dbReference type="ChEBI" id="CHEBI:43474"/>
        <dbReference type="ChEBI" id="CHEBI:58533"/>
        <dbReference type="EC" id="2.4.2.28"/>
    </reaction>
    <physiologicalReaction direction="left-to-right" evidence="11">
        <dbReference type="Rhea" id="RHEA:11853"/>
    </physiologicalReaction>
</comment>
<dbReference type="AlphaFoldDB" id="A0A1T4JSA0"/>
<evidence type="ECO:0000256" key="5">
    <source>
        <dbReference type="ARBA" id="ARBA00022679"/>
    </source>
</evidence>
<dbReference type="SUPFAM" id="SSF64438">
    <property type="entry name" value="CNF1/YfiH-like putative cysteine hydrolases"/>
    <property type="match status" value="1"/>
</dbReference>
<comment type="similarity">
    <text evidence="4 12">Belongs to the purine nucleoside phosphorylase YfiH/LACC1 family.</text>
</comment>